<proteinExistence type="predicted"/>
<dbReference type="Proteomes" id="UP000439903">
    <property type="component" value="Unassembled WGS sequence"/>
</dbReference>
<feature type="compositionally biased region" description="Polar residues" evidence="1">
    <location>
        <begin position="1"/>
        <end position="13"/>
    </location>
</feature>
<dbReference type="OrthoDB" id="2410431at2759"/>
<reference evidence="2 3" key="1">
    <citation type="journal article" date="2019" name="Environ. Microbiol.">
        <title>At the nexus of three kingdoms: the genome of the mycorrhizal fungus Gigaspora margarita provides insights into plant, endobacterial and fungal interactions.</title>
        <authorList>
            <person name="Venice F."/>
            <person name="Ghignone S."/>
            <person name="Salvioli di Fossalunga A."/>
            <person name="Amselem J."/>
            <person name="Novero M."/>
            <person name="Xianan X."/>
            <person name="Sedzielewska Toro K."/>
            <person name="Morin E."/>
            <person name="Lipzen A."/>
            <person name="Grigoriev I.V."/>
            <person name="Henrissat B."/>
            <person name="Martin F.M."/>
            <person name="Bonfante P."/>
        </authorList>
    </citation>
    <scope>NUCLEOTIDE SEQUENCE [LARGE SCALE GENOMIC DNA]</scope>
    <source>
        <strain evidence="2 3">BEG34</strain>
    </source>
</reference>
<protein>
    <submittedName>
        <fullName evidence="2">Uncharacterized protein</fullName>
    </submittedName>
</protein>
<feature type="compositionally biased region" description="Low complexity" evidence="1">
    <location>
        <begin position="36"/>
        <end position="47"/>
    </location>
</feature>
<dbReference type="EMBL" id="WTPW01000335">
    <property type="protein sequence ID" value="KAF0521492.1"/>
    <property type="molecule type" value="Genomic_DNA"/>
</dbReference>
<dbReference type="AlphaFoldDB" id="A0A8H4EMY9"/>
<evidence type="ECO:0000313" key="2">
    <source>
        <dbReference type="EMBL" id="KAF0521492.1"/>
    </source>
</evidence>
<evidence type="ECO:0000256" key="1">
    <source>
        <dbReference type="SAM" id="MobiDB-lite"/>
    </source>
</evidence>
<comment type="caution">
    <text evidence="2">The sequence shown here is derived from an EMBL/GenBank/DDBJ whole genome shotgun (WGS) entry which is preliminary data.</text>
</comment>
<evidence type="ECO:0000313" key="3">
    <source>
        <dbReference type="Proteomes" id="UP000439903"/>
    </source>
</evidence>
<organism evidence="2 3">
    <name type="scientific">Gigaspora margarita</name>
    <dbReference type="NCBI Taxonomy" id="4874"/>
    <lineage>
        <taxon>Eukaryota</taxon>
        <taxon>Fungi</taxon>
        <taxon>Fungi incertae sedis</taxon>
        <taxon>Mucoromycota</taxon>
        <taxon>Glomeromycotina</taxon>
        <taxon>Glomeromycetes</taxon>
        <taxon>Diversisporales</taxon>
        <taxon>Gigasporaceae</taxon>
        <taxon>Gigaspora</taxon>
    </lineage>
</organism>
<accession>A0A8H4EMY9</accession>
<name>A0A8H4EMY9_GIGMA</name>
<feature type="region of interest" description="Disordered" evidence="1">
    <location>
        <begin position="1"/>
        <end position="50"/>
    </location>
</feature>
<keyword evidence="3" id="KW-1185">Reference proteome</keyword>
<sequence length="137" mass="15697">MRNNSNTSISTITPPLIHSRTHSSDEEDTPYHMSFESSESSENSINIKKPPDVKHRYHKVPIQVDESLCSQFYDFPLGSYSPCQINTTTSLEQQYPSDQEYYIGLKKSSKRKFSIRKKSLFGSKKPPSLKIDTFLAD</sequence>
<gene>
    <name evidence="2" type="ORF">F8M41_015776</name>
</gene>